<name>A0ACC0U1E2_9AGAM</name>
<proteinExistence type="predicted"/>
<evidence type="ECO:0000313" key="2">
    <source>
        <dbReference type="Proteomes" id="UP001207468"/>
    </source>
</evidence>
<dbReference type="Proteomes" id="UP001207468">
    <property type="component" value="Unassembled WGS sequence"/>
</dbReference>
<evidence type="ECO:0000313" key="1">
    <source>
        <dbReference type="EMBL" id="KAI9455038.1"/>
    </source>
</evidence>
<sequence length="618" mass="68762">MGSTYSLQEQPQTLSVTDPKVVSHNVLVDGAEHVVSYGGTSQYNRGGTGAAACGLAALNFARIIFSIEHDGLQDQALLQTVLARECAEETTAICALWSGHFHLEVEDIYHLPLFEKTLRLERTAYGPPGVSEFKALLMELNNLESSAAVVITRHPEIVACLKLRLRTRNVFIVFDSHPRPSYPDGAGMTISPSIERTARRLTELFPTVDLPDSSVKWQAQLLSNYTGHVFVPRGVEIPTPALWQAVLESSVAQLTMQAEIADLRSQNEILRNEQQRLKSEIRDAEVRNRHQERHIQPPEPSTSSHKPSSPSKASTSTTRPFFSTSSFTSSTSGRVHGRIDDPPTPPLDRDDDLLYATHLQHEYDDLLYAMGLQHEHNDEDYALSAQRIELERSPQRLFLCGICMEEMPEDFIARLDSCGHPFCRECLRGHVTARLDERRLPILCPTCAADKGKGKGPASKVSQTLALDLGLTNEQYSTWVDMEMAAFSVNISCRKCKRSMFVARDDHEEADIIACPLPDCNHAWCKQCQQSINLKGSKHSCDGSSELDHLMKQQGWKYCPTCKTPIQKESGCNHMSCMTPACNTHFCYVCGGLIVRSPVGHDIRDAISSHYGQNCGVD</sequence>
<dbReference type="EMBL" id="JAGFNK010000260">
    <property type="protein sequence ID" value="KAI9455038.1"/>
    <property type="molecule type" value="Genomic_DNA"/>
</dbReference>
<keyword evidence="2" id="KW-1185">Reference proteome</keyword>
<protein>
    <submittedName>
        <fullName evidence="1">Uncharacterized protein</fullName>
    </submittedName>
</protein>
<organism evidence="1 2">
    <name type="scientific">Russula earlei</name>
    <dbReference type="NCBI Taxonomy" id="71964"/>
    <lineage>
        <taxon>Eukaryota</taxon>
        <taxon>Fungi</taxon>
        <taxon>Dikarya</taxon>
        <taxon>Basidiomycota</taxon>
        <taxon>Agaricomycotina</taxon>
        <taxon>Agaricomycetes</taxon>
        <taxon>Russulales</taxon>
        <taxon>Russulaceae</taxon>
        <taxon>Russula</taxon>
    </lineage>
</organism>
<accession>A0ACC0U1E2</accession>
<gene>
    <name evidence="1" type="ORF">F5148DRAFT_1277260</name>
</gene>
<reference evidence="1" key="1">
    <citation type="submission" date="2021-03" db="EMBL/GenBank/DDBJ databases">
        <title>Evolutionary priming and transition to the ectomycorrhizal habit in an iconic lineage of mushroom-forming fungi: is preadaptation a requirement?</title>
        <authorList>
            <consortium name="DOE Joint Genome Institute"/>
            <person name="Looney B.P."/>
            <person name="Miyauchi S."/>
            <person name="Morin E."/>
            <person name="Drula E."/>
            <person name="Courty P.E."/>
            <person name="Chicoki N."/>
            <person name="Fauchery L."/>
            <person name="Kohler A."/>
            <person name="Kuo A."/>
            <person name="LaButti K."/>
            <person name="Pangilinan J."/>
            <person name="Lipzen A."/>
            <person name="Riley R."/>
            <person name="Andreopoulos W."/>
            <person name="He G."/>
            <person name="Johnson J."/>
            <person name="Barry K.W."/>
            <person name="Grigoriev I.V."/>
            <person name="Nagy L."/>
            <person name="Hibbett D."/>
            <person name="Henrissat B."/>
            <person name="Matheny P.B."/>
            <person name="Labbe J."/>
            <person name="Martin A.F."/>
        </authorList>
    </citation>
    <scope>NUCLEOTIDE SEQUENCE</scope>
    <source>
        <strain evidence="1">BPL698</strain>
    </source>
</reference>
<comment type="caution">
    <text evidence="1">The sequence shown here is derived from an EMBL/GenBank/DDBJ whole genome shotgun (WGS) entry which is preliminary data.</text>
</comment>